<keyword evidence="6 7" id="KW-0472">Membrane</keyword>
<keyword evidence="10" id="KW-1185">Reference proteome</keyword>
<dbReference type="InterPro" id="IPR011701">
    <property type="entry name" value="MFS"/>
</dbReference>
<dbReference type="Proteomes" id="UP000268623">
    <property type="component" value="Unassembled WGS sequence"/>
</dbReference>
<dbReference type="InterPro" id="IPR036259">
    <property type="entry name" value="MFS_trans_sf"/>
</dbReference>
<dbReference type="PROSITE" id="PS50850">
    <property type="entry name" value="MFS"/>
    <property type="match status" value="1"/>
</dbReference>
<dbReference type="GO" id="GO:0022857">
    <property type="term" value="F:transmembrane transporter activity"/>
    <property type="evidence" value="ECO:0007669"/>
    <property type="project" value="InterPro"/>
</dbReference>
<evidence type="ECO:0000256" key="7">
    <source>
        <dbReference type="SAM" id="Phobius"/>
    </source>
</evidence>
<evidence type="ECO:0000256" key="2">
    <source>
        <dbReference type="ARBA" id="ARBA00022448"/>
    </source>
</evidence>
<comment type="caution">
    <text evidence="9">The sequence shown here is derived from an EMBL/GenBank/DDBJ whole genome shotgun (WGS) entry which is preliminary data.</text>
</comment>
<evidence type="ECO:0000256" key="4">
    <source>
        <dbReference type="ARBA" id="ARBA00022692"/>
    </source>
</evidence>
<evidence type="ECO:0000313" key="10">
    <source>
        <dbReference type="Proteomes" id="UP000268623"/>
    </source>
</evidence>
<comment type="subcellular location">
    <subcellularLocation>
        <location evidence="1">Cell membrane</location>
        <topology evidence="1">Multi-pass membrane protein</topology>
    </subcellularLocation>
</comment>
<dbReference type="InterPro" id="IPR020846">
    <property type="entry name" value="MFS_dom"/>
</dbReference>
<evidence type="ECO:0000256" key="3">
    <source>
        <dbReference type="ARBA" id="ARBA00022475"/>
    </source>
</evidence>
<sequence>MKAADLDAADRRSDSSVVLGLRANWPQFALLVLINAFVGGMVGIERTVVPLIGAEEFHIASTTLIVSFIVSFGVIKAFANLVSGHLADVWGRKRVLVVGWLIGLPVPFLIIWAPNWEWVIAANALLGVNQGLAWSMTVIMKVDLVGPKSRGLAVGLNEFAGYLAVGVTAFLTGYLASQYGLRPTPIYLGVGYAIAGALLSILLVRDTRDHVRAELGDHPVEAAAIGFWEVFALTSFRDRNLFAASQAGLVNNLNDGMSWGIFPLFFASFGLGVERIGVLKALYPATWGILQVATGPLSDRWGRKGLIVAGMWVQSAGLFLTAGTGEFQYWLIGSLLLGLGTAMVYPSLIAAVSDASHPSWRARSLSVYRFWRDLGYAIGALSAGLIADFFGMAWAIGSIAALTFLSGAVAAVLMRETLDGRATSACEEKISRESLETLHGQVVTRSEPMTR</sequence>
<gene>
    <name evidence="9" type="ORF">D1O30_20860</name>
</gene>
<feature type="transmembrane region" description="Helical" evidence="7">
    <location>
        <begin position="64"/>
        <end position="83"/>
    </location>
</feature>
<feature type="domain" description="Major facilitator superfamily (MFS) profile" evidence="8">
    <location>
        <begin position="28"/>
        <end position="418"/>
    </location>
</feature>
<feature type="transmembrane region" description="Helical" evidence="7">
    <location>
        <begin position="118"/>
        <end position="139"/>
    </location>
</feature>
<dbReference type="EMBL" id="QWDD01000004">
    <property type="protein sequence ID" value="RNJ47909.1"/>
    <property type="molecule type" value="Genomic_DNA"/>
</dbReference>
<dbReference type="PANTHER" id="PTHR23517:SF3">
    <property type="entry name" value="INTEGRAL MEMBRANE TRANSPORT PROTEIN"/>
    <property type="match status" value="1"/>
</dbReference>
<feature type="transmembrane region" description="Helical" evidence="7">
    <location>
        <begin position="95"/>
        <end position="112"/>
    </location>
</feature>
<dbReference type="Pfam" id="PF07690">
    <property type="entry name" value="MFS_1"/>
    <property type="match status" value="2"/>
</dbReference>
<feature type="transmembrane region" description="Helical" evidence="7">
    <location>
        <begin position="393"/>
        <end position="414"/>
    </location>
</feature>
<dbReference type="RefSeq" id="WP_123178001.1">
    <property type="nucleotide sequence ID" value="NZ_QWDD01000004.1"/>
</dbReference>
<organism evidence="9 10">
    <name type="scientific">Methylocystis hirsuta</name>
    <dbReference type="NCBI Taxonomy" id="369798"/>
    <lineage>
        <taxon>Bacteria</taxon>
        <taxon>Pseudomonadati</taxon>
        <taxon>Pseudomonadota</taxon>
        <taxon>Alphaproteobacteria</taxon>
        <taxon>Hyphomicrobiales</taxon>
        <taxon>Methylocystaceae</taxon>
        <taxon>Methylocystis</taxon>
    </lineage>
</organism>
<dbReference type="OrthoDB" id="9810492at2"/>
<feature type="transmembrane region" description="Helical" evidence="7">
    <location>
        <begin position="370"/>
        <end position="387"/>
    </location>
</feature>
<evidence type="ECO:0000313" key="9">
    <source>
        <dbReference type="EMBL" id="RNJ47909.1"/>
    </source>
</evidence>
<dbReference type="PROSITE" id="PS00216">
    <property type="entry name" value="SUGAR_TRANSPORT_1"/>
    <property type="match status" value="1"/>
</dbReference>
<dbReference type="SUPFAM" id="SSF103473">
    <property type="entry name" value="MFS general substrate transporter"/>
    <property type="match status" value="1"/>
</dbReference>
<feature type="transmembrane region" description="Helical" evidence="7">
    <location>
        <begin position="28"/>
        <end position="44"/>
    </location>
</feature>
<evidence type="ECO:0000256" key="5">
    <source>
        <dbReference type="ARBA" id="ARBA00022989"/>
    </source>
</evidence>
<feature type="transmembrane region" description="Helical" evidence="7">
    <location>
        <begin position="159"/>
        <end position="180"/>
    </location>
</feature>
<feature type="transmembrane region" description="Helical" evidence="7">
    <location>
        <begin position="305"/>
        <end position="323"/>
    </location>
</feature>
<feature type="transmembrane region" description="Helical" evidence="7">
    <location>
        <begin position="186"/>
        <end position="204"/>
    </location>
</feature>
<feature type="transmembrane region" description="Helical" evidence="7">
    <location>
        <begin position="329"/>
        <end position="349"/>
    </location>
</feature>
<dbReference type="CDD" id="cd17325">
    <property type="entry name" value="MFS_MdtG_SLC18_like"/>
    <property type="match status" value="1"/>
</dbReference>
<evidence type="ECO:0000259" key="8">
    <source>
        <dbReference type="PROSITE" id="PS50850"/>
    </source>
</evidence>
<keyword evidence="5 7" id="KW-1133">Transmembrane helix</keyword>
<reference evidence="9 10" key="1">
    <citation type="submission" date="2018-08" db="EMBL/GenBank/DDBJ databases">
        <title>Genome sequence of Methylocystis hirsuta CSC1, a methanotroph able to accumulate PHAs.</title>
        <authorList>
            <person name="Bordel S."/>
            <person name="Rodriguez E."/>
            <person name="Gancedo J."/>
            <person name="Munoz R."/>
        </authorList>
    </citation>
    <scope>NUCLEOTIDE SEQUENCE [LARGE SCALE GENOMIC DNA]</scope>
    <source>
        <strain evidence="9 10">CSC1</strain>
    </source>
</reference>
<name>A0A3M9XIK7_9HYPH</name>
<dbReference type="GO" id="GO:0005886">
    <property type="term" value="C:plasma membrane"/>
    <property type="evidence" value="ECO:0007669"/>
    <property type="project" value="UniProtKB-SubCell"/>
</dbReference>
<dbReference type="AlphaFoldDB" id="A0A3M9XIK7"/>
<keyword evidence="4 7" id="KW-0812">Transmembrane</keyword>
<dbReference type="InterPro" id="IPR050171">
    <property type="entry name" value="MFS_Transporters"/>
</dbReference>
<keyword evidence="2" id="KW-0813">Transport</keyword>
<dbReference type="PANTHER" id="PTHR23517">
    <property type="entry name" value="RESISTANCE PROTEIN MDTM, PUTATIVE-RELATED-RELATED"/>
    <property type="match status" value="1"/>
</dbReference>
<accession>A0A3M9XIK7</accession>
<protein>
    <submittedName>
        <fullName evidence="9">MFS transporter</fullName>
    </submittedName>
</protein>
<evidence type="ECO:0000256" key="6">
    <source>
        <dbReference type="ARBA" id="ARBA00023136"/>
    </source>
</evidence>
<keyword evidence="3" id="KW-1003">Cell membrane</keyword>
<proteinExistence type="predicted"/>
<evidence type="ECO:0000256" key="1">
    <source>
        <dbReference type="ARBA" id="ARBA00004651"/>
    </source>
</evidence>
<dbReference type="InterPro" id="IPR005829">
    <property type="entry name" value="Sugar_transporter_CS"/>
</dbReference>
<dbReference type="Gene3D" id="1.20.1250.20">
    <property type="entry name" value="MFS general substrate transporter like domains"/>
    <property type="match status" value="2"/>
</dbReference>